<evidence type="ECO:0000256" key="13">
    <source>
        <dbReference type="SAM" id="Phobius"/>
    </source>
</evidence>
<evidence type="ECO:0000256" key="5">
    <source>
        <dbReference type="ARBA" id="ARBA00022553"/>
    </source>
</evidence>
<keyword evidence="4" id="KW-1003">Cell membrane</keyword>
<protein>
    <recommendedName>
        <fullName evidence="3">histidine kinase</fullName>
        <ecNumber evidence="3">2.7.13.3</ecNumber>
    </recommendedName>
</protein>
<keyword evidence="12 13" id="KW-0472">Membrane</keyword>
<dbReference type="Pfam" id="PF07536">
    <property type="entry name" value="HWE_HK"/>
    <property type="match status" value="1"/>
</dbReference>
<evidence type="ECO:0000256" key="3">
    <source>
        <dbReference type="ARBA" id="ARBA00012438"/>
    </source>
</evidence>
<sequence>MPSAALAARTRIAPLPQPPLRVFLALGLGTAGLVATLVLALVASRVASDRLEARIEAELGDLARTMAGRLDRGLFERWRDMVILAENDTIRDPAVPVERKRRVLRRAQETYPDYAIIGLIDANGRVAATSTSALEGIDVAHRDYFTRGRDGPFVGDVHDALLLATLKPNRDPADLPRVLDIAAPVRDDDGHLVGVVSGHLDWAWSRAAEASLRESAAGQRDLTPLVVARDGTVLLGPEHLRRTGLPADLPADLPSIAAARAGRSGTAAEIWPDGRRYLTGYRPSRGYRDFPGLGWTVLVRQDAGTAFAAVSDLRRQILLWGLVVATVAAGIGWFAAGLLARPLRRLAIAASALGRGEPAAIPASAVREAQAISHALTSAADALRRQEAERRAADARQELLIHELNHRVKNTLATVQSMARQTARSAASLADFTGSFEARLLAMSQTHNVLTANHWEGAGLRGILSAELEPYAAGRADRIRLDGPPVSLTPAVALPLGMAIHELATNAAKYGALSVETGQVAVEWRVAWQAGSETLSLRWRESGGPAVVPPARTGFGTRLIRTSLERELAGEVRLDYAAGGLACLIAVPLAARTQAA</sequence>
<dbReference type="PATRIC" id="fig|1187852.3.peg.5611"/>
<dbReference type="CDD" id="cd18774">
    <property type="entry name" value="PDC2_HK_sensor"/>
    <property type="match status" value="1"/>
</dbReference>
<keyword evidence="9" id="KW-0418">Kinase</keyword>
<keyword evidence="7 13" id="KW-0812">Transmembrane</keyword>
<dbReference type="PANTHER" id="PTHR41523">
    <property type="entry name" value="TWO-COMPONENT SYSTEM SENSOR PROTEIN"/>
    <property type="match status" value="1"/>
</dbReference>
<accession>A0A0J6VUV0</accession>
<dbReference type="Pfam" id="PF02743">
    <property type="entry name" value="dCache_1"/>
    <property type="match status" value="1"/>
</dbReference>
<feature type="domain" description="HAMP" evidence="14">
    <location>
        <begin position="337"/>
        <end position="388"/>
    </location>
</feature>
<evidence type="ECO:0000256" key="1">
    <source>
        <dbReference type="ARBA" id="ARBA00000085"/>
    </source>
</evidence>
<evidence type="ECO:0000313" key="15">
    <source>
        <dbReference type="EMBL" id="KMO43066.1"/>
    </source>
</evidence>
<comment type="catalytic activity">
    <reaction evidence="1">
        <text>ATP + protein L-histidine = ADP + protein N-phospho-L-histidine.</text>
        <dbReference type="EC" id="2.7.13.3"/>
    </reaction>
</comment>
<dbReference type="Gene3D" id="3.30.450.20">
    <property type="entry name" value="PAS domain"/>
    <property type="match status" value="1"/>
</dbReference>
<keyword evidence="8" id="KW-0547">Nucleotide-binding</keyword>
<evidence type="ECO:0000259" key="14">
    <source>
        <dbReference type="PROSITE" id="PS50885"/>
    </source>
</evidence>
<reference evidence="15 16" key="1">
    <citation type="submission" date="2015-03" db="EMBL/GenBank/DDBJ databases">
        <title>Genome sequencing of Methylobacterium tarhaniae DSM 25844.</title>
        <authorList>
            <person name="Chaudhry V."/>
            <person name="Patil P.B."/>
        </authorList>
    </citation>
    <scope>NUCLEOTIDE SEQUENCE [LARGE SCALE GENOMIC DNA]</scope>
    <source>
        <strain evidence="15 16">DSM 25844</strain>
    </source>
</reference>
<dbReference type="EMBL" id="LABZ01000058">
    <property type="protein sequence ID" value="KMO43066.1"/>
    <property type="molecule type" value="Genomic_DNA"/>
</dbReference>
<evidence type="ECO:0000256" key="7">
    <source>
        <dbReference type="ARBA" id="ARBA00022692"/>
    </source>
</evidence>
<evidence type="ECO:0000256" key="10">
    <source>
        <dbReference type="ARBA" id="ARBA00022840"/>
    </source>
</evidence>
<gene>
    <name evidence="15" type="ORF">VQ03_09495</name>
</gene>
<evidence type="ECO:0000256" key="12">
    <source>
        <dbReference type="ARBA" id="ARBA00023136"/>
    </source>
</evidence>
<feature type="transmembrane region" description="Helical" evidence="13">
    <location>
        <begin position="20"/>
        <end position="42"/>
    </location>
</feature>
<evidence type="ECO:0000256" key="9">
    <source>
        <dbReference type="ARBA" id="ARBA00022777"/>
    </source>
</evidence>
<dbReference type="Proteomes" id="UP000036449">
    <property type="component" value="Unassembled WGS sequence"/>
</dbReference>
<evidence type="ECO:0000256" key="2">
    <source>
        <dbReference type="ARBA" id="ARBA00004651"/>
    </source>
</evidence>
<evidence type="ECO:0000256" key="11">
    <source>
        <dbReference type="ARBA" id="ARBA00022989"/>
    </source>
</evidence>
<dbReference type="SMART" id="SM00911">
    <property type="entry name" value="HWE_HK"/>
    <property type="match status" value="1"/>
</dbReference>
<evidence type="ECO:0000256" key="8">
    <source>
        <dbReference type="ARBA" id="ARBA00022741"/>
    </source>
</evidence>
<feature type="transmembrane region" description="Helical" evidence="13">
    <location>
        <begin position="317"/>
        <end position="340"/>
    </location>
</feature>
<evidence type="ECO:0000256" key="4">
    <source>
        <dbReference type="ARBA" id="ARBA00022475"/>
    </source>
</evidence>
<dbReference type="InterPro" id="IPR003660">
    <property type="entry name" value="HAMP_dom"/>
</dbReference>
<dbReference type="RefSeq" id="WP_048450630.1">
    <property type="nucleotide sequence ID" value="NZ_LABZ01000058.1"/>
</dbReference>
<keyword evidence="6" id="KW-0808">Transferase</keyword>
<keyword evidence="11 13" id="KW-1133">Transmembrane helix</keyword>
<dbReference type="GO" id="GO:0007165">
    <property type="term" value="P:signal transduction"/>
    <property type="evidence" value="ECO:0007669"/>
    <property type="project" value="InterPro"/>
</dbReference>
<dbReference type="PANTHER" id="PTHR41523:SF7">
    <property type="entry name" value="HISTIDINE KINASE"/>
    <property type="match status" value="1"/>
</dbReference>
<dbReference type="Gene3D" id="6.10.340.10">
    <property type="match status" value="1"/>
</dbReference>
<dbReference type="AlphaFoldDB" id="A0A0J6VUV0"/>
<dbReference type="InterPro" id="IPR036890">
    <property type="entry name" value="HATPase_C_sf"/>
</dbReference>
<name>A0A0J6VUV0_9HYPH</name>
<keyword evidence="5" id="KW-0597">Phosphoprotein</keyword>
<dbReference type="CDD" id="cd12914">
    <property type="entry name" value="PDC1_DGC_like"/>
    <property type="match status" value="1"/>
</dbReference>
<organism evidence="15 16">
    <name type="scientific">Methylobacterium tarhaniae</name>
    <dbReference type="NCBI Taxonomy" id="1187852"/>
    <lineage>
        <taxon>Bacteria</taxon>
        <taxon>Pseudomonadati</taxon>
        <taxon>Pseudomonadota</taxon>
        <taxon>Alphaproteobacteria</taxon>
        <taxon>Hyphomicrobiales</taxon>
        <taxon>Methylobacteriaceae</taxon>
        <taxon>Methylobacterium</taxon>
    </lineage>
</organism>
<dbReference type="Gene3D" id="3.30.565.10">
    <property type="entry name" value="Histidine kinase-like ATPase, C-terminal domain"/>
    <property type="match status" value="1"/>
</dbReference>
<evidence type="ECO:0000256" key="6">
    <source>
        <dbReference type="ARBA" id="ARBA00022679"/>
    </source>
</evidence>
<keyword evidence="10" id="KW-0067">ATP-binding</keyword>
<dbReference type="EC" id="2.7.13.3" evidence="3"/>
<dbReference type="GO" id="GO:0004673">
    <property type="term" value="F:protein histidine kinase activity"/>
    <property type="evidence" value="ECO:0007669"/>
    <property type="project" value="UniProtKB-EC"/>
</dbReference>
<dbReference type="InterPro" id="IPR033479">
    <property type="entry name" value="dCache_1"/>
</dbReference>
<dbReference type="GO" id="GO:0005886">
    <property type="term" value="C:plasma membrane"/>
    <property type="evidence" value="ECO:0007669"/>
    <property type="project" value="UniProtKB-SubCell"/>
</dbReference>
<dbReference type="PROSITE" id="PS50885">
    <property type="entry name" value="HAMP"/>
    <property type="match status" value="1"/>
</dbReference>
<evidence type="ECO:0000313" key="16">
    <source>
        <dbReference type="Proteomes" id="UP000036449"/>
    </source>
</evidence>
<comment type="caution">
    <text evidence="15">The sequence shown here is derived from an EMBL/GenBank/DDBJ whole genome shotgun (WGS) entry which is preliminary data.</text>
</comment>
<dbReference type="GO" id="GO:0005524">
    <property type="term" value="F:ATP binding"/>
    <property type="evidence" value="ECO:0007669"/>
    <property type="project" value="UniProtKB-KW"/>
</dbReference>
<keyword evidence="16" id="KW-1185">Reference proteome</keyword>
<proteinExistence type="predicted"/>
<comment type="subcellular location">
    <subcellularLocation>
        <location evidence="2">Cell membrane</location>
        <topology evidence="2">Multi-pass membrane protein</topology>
    </subcellularLocation>
</comment>
<dbReference type="InterPro" id="IPR011102">
    <property type="entry name" value="Sig_transdc_His_kinase_HWE"/>
</dbReference>
<dbReference type="OrthoDB" id="9812260at2"/>